<dbReference type="AlphaFoldDB" id="A0A9D5HPN7"/>
<sequence>MLTSSMMTLSRYGKGFGSLRGRIIGGGGQDNKDGYNYRTREGKKKAVSFREEKKKPSNWFQMNAADASDVDLRENGYPVVLEPAQSMSSVLPLQVSLDDTEYSAIEIDEGLSGSIANVVDVVTKKNDKLMKKKAKEERTEQTARRSTGGKASRKQLAIKAVRKSTPATCDVKKPHRFRPGRVVLREIKKYKKRTKLLIQKLPLKRLVYEIAQDFKTDLRFQSFTVATLQESSKAYLVGLFKDTNLCTIHAKRGTIMPKDIQLAHRIRGERA</sequence>
<dbReference type="PANTHER" id="PTHR11426">
    <property type="entry name" value="HISTONE H3"/>
    <property type="match status" value="1"/>
</dbReference>
<reference evidence="6" key="2">
    <citation type="journal article" date="2022" name="Hortic Res">
        <title>The genome of Dioscorea zingiberensis sheds light on the biosynthesis, origin and evolution of the medicinally important diosgenin saponins.</title>
        <authorList>
            <person name="Li Y."/>
            <person name="Tan C."/>
            <person name="Li Z."/>
            <person name="Guo J."/>
            <person name="Li S."/>
            <person name="Chen X."/>
            <person name="Wang C."/>
            <person name="Dai X."/>
            <person name="Yang H."/>
            <person name="Song W."/>
            <person name="Hou L."/>
            <person name="Xu J."/>
            <person name="Tong Z."/>
            <person name="Xu A."/>
            <person name="Yuan X."/>
            <person name="Wang W."/>
            <person name="Yang Q."/>
            <person name="Chen L."/>
            <person name="Sun Z."/>
            <person name="Wang K."/>
            <person name="Pan B."/>
            <person name="Chen J."/>
            <person name="Bao Y."/>
            <person name="Liu F."/>
            <person name="Qi X."/>
            <person name="Gang D.R."/>
            <person name="Wen J."/>
            <person name="Li J."/>
        </authorList>
    </citation>
    <scope>NUCLEOTIDE SEQUENCE</scope>
    <source>
        <strain evidence="6">Dzin_1.0</strain>
    </source>
</reference>
<comment type="subcellular location">
    <subcellularLocation>
        <location evidence="1">Chromosome</location>
    </subcellularLocation>
</comment>
<dbReference type="GO" id="GO:0030527">
    <property type="term" value="F:structural constituent of chromatin"/>
    <property type="evidence" value="ECO:0007669"/>
    <property type="project" value="InterPro"/>
</dbReference>
<evidence type="ECO:0000313" key="6">
    <source>
        <dbReference type="EMBL" id="KAJ0983282.1"/>
    </source>
</evidence>
<dbReference type="InterPro" id="IPR009072">
    <property type="entry name" value="Histone-fold"/>
</dbReference>
<gene>
    <name evidence="6" type="ORF">J5N97_011537</name>
</gene>
<feature type="domain" description="Core Histone H2A/H2B/H3" evidence="5">
    <location>
        <begin position="180"/>
        <end position="266"/>
    </location>
</feature>
<evidence type="ECO:0000259" key="5">
    <source>
        <dbReference type="Pfam" id="PF00125"/>
    </source>
</evidence>
<dbReference type="InterPro" id="IPR000164">
    <property type="entry name" value="Histone_H3/CENP-A"/>
</dbReference>
<evidence type="ECO:0000256" key="2">
    <source>
        <dbReference type="ARBA" id="ARBA00010343"/>
    </source>
</evidence>
<feature type="region of interest" description="Disordered" evidence="4">
    <location>
        <begin position="130"/>
        <end position="155"/>
    </location>
</feature>
<evidence type="ECO:0000256" key="4">
    <source>
        <dbReference type="SAM" id="MobiDB-lite"/>
    </source>
</evidence>
<keyword evidence="7" id="KW-1185">Reference proteome</keyword>
<dbReference type="Gene3D" id="1.10.20.10">
    <property type="entry name" value="Histone, subunit A"/>
    <property type="match status" value="1"/>
</dbReference>
<dbReference type="SUPFAM" id="SSF47113">
    <property type="entry name" value="Histone-fold"/>
    <property type="match status" value="1"/>
</dbReference>
<dbReference type="CDD" id="cd22911">
    <property type="entry name" value="HFD_H3"/>
    <property type="match status" value="1"/>
</dbReference>
<dbReference type="GO" id="GO:0000786">
    <property type="term" value="C:nucleosome"/>
    <property type="evidence" value="ECO:0007669"/>
    <property type="project" value="InterPro"/>
</dbReference>
<dbReference type="InterPro" id="IPR007125">
    <property type="entry name" value="H2A/H2B/H3"/>
</dbReference>
<accession>A0A9D5HPN7</accession>
<evidence type="ECO:0000256" key="1">
    <source>
        <dbReference type="ARBA" id="ARBA00004286"/>
    </source>
</evidence>
<protein>
    <recommendedName>
        <fullName evidence="5">Core Histone H2A/H2B/H3 domain-containing protein</fullName>
    </recommendedName>
</protein>
<feature type="compositionally biased region" description="Basic and acidic residues" evidence="4">
    <location>
        <begin position="130"/>
        <end position="143"/>
    </location>
</feature>
<evidence type="ECO:0000256" key="3">
    <source>
        <dbReference type="ARBA" id="ARBA00022454"/>
    </source>
</evidence>
<dbReference type="GO" id="GO:0005654">
    <property type="term" value="C:nucleoplasm"/>
    <property type="evidence" value="ECO:0007669"/>
    <property type="project" value="UniProtKB-ARBA"/>
</dbReference>
<dbReference type="Proteomes" id="UP001085076">
    <property type="component" value="Miscellaneous, Linkage group lg02"/>
</dbReference>
<reference evidence="6" key="1">
    <citation type="submission" date="2021-03" db="EMBL/GenBank/DDBJ databases">
        <authorList>
            <person name="Li Z."/>
            <person name="Yang C."/>
        </authorList>
    </citation>
    <scope>NUCLEOTIDE SEQUENCE</scope>
    <source>
        <strain evidence="6">Dzin_1.0</strain>
        <tissue evidence="6">Leaf</tissue>
    </source>
</reference>
<dbReference type="GO" id="GO:0003677">
    <property type="term" value="F:DNA binding"/>
    <property type="evidence" value="ECO:0007669"/>
    <property type="project" value="InterPro"/>
</dbReference>
<proteinExistence type="inferred from homology"/>
<name>A0A9D5HPN7_9LILI</name>
<keyword evidence="3" id="KW-0158">Chromosome</keyword>
<dbReference type="OrthoDB" id="420022at2759"/>
<comment type="similarity">
    <text evidence="2">Belongs to the histone H3 family.</text>
</comment>
<evidence type="ECO:0000313" key="7">
    <source>
        <dbReference type="Proteomes" id="UP001085076"/>
    </source>
</evidence>
<dbReference type="Pfam" id="PF00125">
    <property type="entry name" value="Histone"/>
    <property type="match status" value="1"/>
</dbReference>
<comment type="caution">
    <text evidence="6">The sequence shown here is derived from an EMBL/GenBank/DDBJ whole genome shotgun (WGS) entry which is preliminary data.</text>
</comment>
<dbReference type="PRINTS" id="PR00622">
    <property type="entry name" value="HISTONEH3"/>
</dbReference>
<dbReference type="EMBL" id="JAGGNH010000002">
    <property type="protein sequence ID" value="KAJ0983282.1"/>
    <property type="molecule type" value="Genomic_DNA"/>
</dbReference>
<organism evidence="6 7">
    <name type="scientific">Dioscorea zingiberensis</name>
    <dbReference type="NCBI Taxonomy" id="325984"/>
    <lineage>
        <taxon>Eukaryota</taxon>
        <taxon>Viridiplantae</taxon>
        <taxon>Streptophyta</taxon>
        <taxon>Embryophyta</taxon>
        <taxon>Tracheophyta</taxon>
        <taxon>Spermatophyta</taxon>
        <taxon>Magnoliopsida</taxon>
        <taxon>Liliopsida</taxon>
        <taxon>Dioscoreales</taxon>
        <taxon>Dioscoreaceae</taxon>
        <taxon>Dioscorea</taxon>
    </lineage>
</organism>
<dbReference type="GO" id="GO:0046982">
    <property type="term" value="F:protein heterodimerization activity"/>
    <property type="evidence" value="ECO:0007669"/>
    <property type="project" value="InterPro"/>
</dbReference>
<dbReference type="FunFam" id="1.10.20.10:FF:000001">
    <property type="entry name" value="Histone H3"/>
    <property type="match status" value="1"/>
</dbReference>
<dbReference type="SMART" id="SM00428">
    <property type="entry name" value="H3"/>
    <property type="match status" value="1"/>
</dbReference>